<dbReference type="InterPro" id="IPR036388">
    <property type="entry name" value="WH-like_DNA-bd_sf"/>
</dbReference>
<dbReference type="PANTHER" id="PTHR43133">
    <property type="entry name" value="RNA POLYMERASE ECF-TYPE SIGMA FACTO"/>
    <property type="match status" value="1"/>
</dbReference>
<keyword evidence="7" id="KW-1185">Reference proteome</keyword>
<dbReference type="Proteomes" id="UP000598350">
    <property type="component" value="Unassembled WGS sequence"/>
</dbReference>
<name>A0ABR7VFY5_9FLAO</name>
<evidence type="ECO:0000259" key="5">
    <source>
        <dbReference type="Pfam" id="PF04542"/>
    </source>
</evidence>
<keyword evidence="3" id="KW-0731">Sigma factor</keyword>
<dbReference type="InterPro" id="IPR013325">
    <property type="entry name" value="RNA_pol_sigma_r2"/>
</dbReference>
<dbReference type="PANTHER" id="PTHR43133:SF46">
    <property type="entry name" value="RNA POLYMERASE SIGMA-70 FACTOR ECF SUBFAMILY"/>
    <property type="match status" value="1"/>
</dbReference>
<feature type="domain" description="RNA polymerase sigma-70 region 2" evidence="5">
    <location>
        <begin position="25"/>
        <end position="94"/>
    </location>
</feature>
<evidence type="ECO:0000256" key="1">
    <source>
        <dbReference type="ARBA" id="ARBA00010641"/>
    </source>
</evidence>
<reference evidence="6 7" key="1">
    <citation type="submission" date="2020-05" db="EMBL/GenBank/DDBJ databases">
        <title>The draft genome sequence of Maribacter arenosus CAU 1321.</title>
        <authorList>
            <person name="Mu L."/>
        </authorList>
    </citation>
    <scope>NUCLEOTIDE SEQUENCE [LARGE SCALE GENOMIC DNA]</scope>
    <source>
        <strain evidence="6 7">CAU 1321</strain>
    </source>
</reference>
<dbReference type="InterPro" id="IPR007627">
    <property type="entry name" value="RNA_pol_sigma70_r2"/>
</dbReference>
<accession>A0ABR7VFY5</accession>
<evidence type="ECO:0000313" key="6">
    <source>
        <dbReference type="EMBL" id="MBD0852549.1"/>
    </source>
</evidence>
<dbReference type="InterPro" id="IPR039425">
    <property type="entry name" value="RNA_pol_sigma-70-like"/>
</dbReference>
<dbReference type="EMBL" id="JABTCG010000010">
    <property type="protein sequence ID" value="MBD0852549.1"/>
    <property type="molecule type" value="Genomic_DNA"/>
</dbReference>
<evidence type="ECO:0000256" key="3">
    <source>
        <dbReference type="ARBA" id="ARBA00023082"/>
    </source>
</evidence>
<comment type="caution">
    <text evidence="6">The sequence shown here is derived from an EMBL/GenBank/DDBJ whole genome shotgun (WGS) entry which is preliminary data.</text>
</comment>
<evidence type="ECO:0000256" key="2">
    <source>
        <dbReference type="ARBA" id="ARBA00023015"/>
    </source>
</evidence>
<dbReference type="Pfam" id="PF04542">
    <property type="entry name" value="Sigma70_r2"/>
    <property type="match status" value="1"/>
</dbReference>
<dbReference type="Gene3D" id="1.10.1740.10">
    <property type="match status" value="1"/>
</dbReference>
<dbReference type="InterPro" id="IPR013324">
    <property type="entry name" value="RNA_pol_sigma_r3/r4-like"/>
</dbReference>
<dbReference type="Gene3D" id="1.10.10.10">
    <property type="entry name" value="Winged helix-like DNA-binding domain superfamily/Winged helix DNA-binding domain"/>
    <property type="match status" value="1"/>
</dbReference>
<evidence type="ECO:0000256" key="4">
    <source>
        <dbReference type="ARBA" id="ARBA00023163"/>
    </source>
</evidence>
<protein>
    <submittedName>
        <fullName evidence="6">Sigma-70 family RNA polymerase sigma factor</fullName>
    </submittedName>
</protein>
<dbReference type="NCBIfam" id="TIGR02937">
    <property type="entry name" value="sigma70-ECF"/>
    <property type="match status" value="1"/>
</dbReference>
<dbReference type="InterPro" id="IPR014284">
    <property type="entry name" value="RNA_pol_sigma-70_dom"/>
</dbReference>
<gene>
    <name evidence="6" type="ORF">HPE63_17870</name>
</gene>
<organism evidence="6 7">
    <name type="scientific">Maribacter arenosus</name>
    <dbReference type="NCBI Taxonomy" id="1854708"/>
    <lineage>
        <taxon>Bacteria</taxon>
        <taxon>Pseudomonadati</taxon>
        <taxon>Bacteroidota</taxon>
        <taxon>Flavobacteriia</taxon>
        <taxon>Flavobacteriales</taxon>
        <taxon>Flavobacteriaceae</taxon>
        <taxon>Maribacter</taxon>
    </lineage>
</organism>
<keyword evidence="2" id="KW-0805">Transcription regulation</keyword>
<evidence type="ECO:0000313" key="7">
    <source>
        <dbReference type="Proteomes" id="UP000598350"/>
    </source>
</evidence>
<dbReference type="SUPFAM" id="SSF88946">
    <property type="entry name" value="Sigma2 domain of RNA polymerase sigma factors"/>
    <property type="match status" value="1"/>
</dbReference>
<dbReference type="RefSeq" id="WP_188315672.1">
    <property type="nucleotide sequence ID" value="NZ_JABTCG010000010.1"/>
</dbReference>
<proteinExistence type="inferred from homology"/>
<keyword evidence="4" id="KW-0804">Transcription</keyword>
<sequence>MQEEQIQITLEELKKGSDKVLRKVYEENRDKFLNFARRYNLSDEEYIDVYQDAYIIFYDNIMTGKIESFTSSVSTYLFSIGKYLIFDRMKKNKKKTSSEFNLSLVGKEDEFITGIELNEPEMSHEQKLLQKYFGTLGKQCQELLTLFYYRGFTIQEIMEAENYNSENVVKSAKSRCMKTLKERIQAQKD</sequence>
<comment type="similarity">
    <text evidence="1">Belongs to the sigma-70 factor family. ECF subfamily.</text>
</comment>
<dbReference type="SUPFAM" id="SSF88659">
    <property type="entry name" value="Sigma3 and sigma4 domains of RNA polymerase sigma factors"/>
    <property type="match status" value="1"/>
</dbReference>